<sequence>MVVVNAIGGKCIDPHLTYIARKIRKRLKTITHVNREQNLTADLLAKTAHSSDDVEIGSYRSMPREIKLQIFMDKIGIANYRKKPSSHQFFL</sequence>
<reference evidence="2" key="1">
    <citation type="journal article" date="2024" name="IScience">
        <title>Strigolactones Initiate the Formation of Haustorium-like Structures in Castilleja.</title>
        <authorList>
            <person name="Buerger M."/>
            <person name="Peterson D."/>
            <person name="Chory J."/>
        </authorList>
    </citation>
    <scope>NUCLEOTIDE SEQUENCE [LARGE SCALE GENOMIC DNA]</scope>
</reference>
<evidence type="ECO:0000313" key="2">
    <source>
        <dbReference type="Proteomes" id="UP001632038"/>
    </source>
</evidence>
<dbReference type="AlphaFoldDB" id="A0ABD3D6B2"/>
<keyword evidence="2" id="KW-1185">Reference proteome</keyword>
<dbReference type="EMBL" id="JAVIJP010000027">
    <property type="protein sequence ID" value="KAL3636475.1"/>
    <property type="molecule type" value="Genomic_DNA"/>
</dbReference>
<dbReference type="Proteomes" id="UP001632038">
    <property type="component" value="Unassembled WGS sequence"/>
</dbReference>
<accession>A0ABD3D6B2</accession>
<evidence type="ECO:0008006" key="3">
    <source>
        <dbReference type="Google" id="ProtNLM"/>
    </source>
</evidence>
<proteinExistence type="predicted"/>
<evidence type="ECO:0000313" key="1">
    <source>
        <dbReference type="EMBL" id="KAL3636475.1"/>
    </source>
</evidence>
<gene>
    <name evidence="1" type="ORF">CASFOL_021022</name>
</gene>
<protein>
    <recommendedName>
        <fullName evidence="3">RNase H type-1 domain-containing protein</fullName>
    </recommendedName>
</protein>
<name>A0ABD3D6B2_9LAMI</name>
<comment type="caution">
    <text evidence="1">The sequence shown here is derived from an EMBL/GenBank/DDBJ whole genome shotgun (WGS) entry which is preliminary data.</text>
</comment>
<organism evidence="1 2">
    <name type="scientific">Castilleja foliolosa</name>
    <dbReference type="NCBI Taxonomy" id="1961234"/>
    <lineage>
        <taxon>Eukaryota</taxon>
        <taxon>Viridiplantae</taxon>
        <taxon>Streptophyta</taxon>
        <taxon>Embryophyta</taxon>
        <taxon>Tracheophyta</taxon>
        <taxon>Spermatophyta</taxon>
        <taxon>Magnoliopsida</taxon>
        <taxon>eudicotyledons</taxon>
        <taxon>Gunneridae</taxon>
        <taxon>Pentapetalae</taxon>
        <taxon>asterids</taxon>
        <taxon>lamiids</taxon>
        <taxon>Lamiales</taxon>
        <taxon>Orobanchaceae</taxon>
        <taxon>Pedicularideae</taxon>
        <taxon>Castillejinae</taxon>
        <taxon>Castilleja</taxon>
    </lineage>
</organism>